<dbReference type="RefSeq" id="WP_011763905.1">
    <property type="nucleotide sequence ID" value="NC_008702.1"/>
</dbReference>
<name>A1K1T2_AZOSB</name>
<dbReference type="Pfam" id="PF12276">
    <property type="entry name" value="DUF3617"/>
    <property type="match status" value="1"/>
</dbReference>
<dbReference type="HOGENOM" id="CLU_117531_0_0_4"/>
<sequence length="172" mass="18908">MQRRLSILAGALAALVAASTLAEPPADMPRRKPGLWEMKTTLVELGGLTQMLQMCVGPNTDDILYQRGGKQGGCEQQTWRREGERSTFSAVCRIEGSLANLRGSFTGDFTTRYSGELYSTYNPPLQGMASMTMRQDSRWLGECQPGQKPGDIVRQGVGGIDLDAMMKGMQRR</sequence>
<proteinExistence type="predicted"/>
<evidence type="ECO:0000313" key="3">
    <source>
        <dbReference type="Proteomes" id="UP000002588"/>
    </source>
</evidence>
<accession>A1K1T2</accession>
<dbReference type="Proteomes" id="UP000002588">
    <property type="component" value="Chromosome"/>
</dbReference>
<feature type="chain" id="PRO_5002635740" evidence="1">
    <location>
        <begin position="23"/>
        <end position="172"/>
    </location>
</feature>
<evidence type="ECO:0000256" key="1">
    <source>
        <dbReference type="SAM" id="SignalP"/>
    </source>
</evidence>
<dbReference type="KEGG" id="azo:azo0169"/>
<keyword evidence="3" id="KW-1185">Reference proteome</keyword>
<reference evidence="2 3" key="1">
    <citation type="journal article" date="2006" name="Nat. Biotechnol.">
        <title>Complete genome of the mutualistic, N2-fixing grass endophyte Azoarcus sp. strain BH72.</title>
        <authorList>
            <person name="Krause A."/>
            <person name="Ramakumar A."/>
            <person name="Bartels D."/>
            <person name="Battistoni F."/>
            <person name="Bekel T."/>
            <person name="Boch J."/>
            <person name="Boehm M."/>
            <person name="Friedrich F."/>
            <person name="Hurek T."/>
            <person name="Krause L."/>
            <person name="Linke B."/>
            <person name="McHardy A.C."/>
            <person name="Sarkar A."/>
            <person name="Schneiker S."/>
            <person name="Syed A.A."/>
            <person name="Thauer R."/>
            <person name="Vorhoelter F.-J."/>
            <person name="Weidner S."/>
            <person name="Puehler A."/>
            <person name="Reinhold-Hurek B."/>
            <person name="Kaiser O."/>
            <person name="Goesmann A."/>
        </authorList>
    </citation>
    <scope>NUCLEOTIDE SEQUENCE [LARGE SCALE GENOMIC DNA]</scope>
    <source>
        <strain evidence="2 3">BH72</strain>
    </source>
</reference>
<feature type="signal peptide" evidence="1">
    <location>
        <begin position="1"/>
        <end position="22"/>
    </location>
</feature>
<dbReference type="AlphaFoldDB" id="A1K1T2"/>
<keyword evidence="1" id="KW-0732">Signal</keyword>
<evidence type="ECO:0000313" key="2">
    <source>
        <dbReference type="EMBL" id="CAL92787.1"/>
    </source>
</evidence>
<organism evidence="2 3">
    <name type="scientific">Azoarcus sp. (strain BH72)</name>
    <dbReference type="NCBI Taxonomy" id="418699"/>
    <lineage>
        <taxon>Bacteria</taxon>
        <taxon>Pseudomonadati</taxon>
        <taxon>Pseudomonadota</taxon>
        <taxon>Betaproteobacteria</taxon>
        <taxon>Rhodocyclales</taxon>
        <taxon>Zoogloeaceae</taxon>
        <taxon>Azoarcus</taxon>
    </lineage>
</organism>
<dbReference type="STRING" id="62928.azo0169"/>
<protein>
    <submittedName>
        <fullName evidence="2">Conserved hypothetical secreted protein</fullName>
    </submittedName>
</protein>
<gene>
    <name evidence="2" type="ordered locus">azo0169</name>
</gene>
<dbReference type="eggNOG" id="ENOG5030GJ5">
    <property type="taxonomic scope" value="Bacteria"/>
</dbReference>
<dbReference type="InterPro" id="IPR022061">
    <property type="entry name" value="DUF3617"/>
</dbReference>
<dbReference type="EMBL" id="AM406670">
    <property type="protein sequence ID" value="CAL92787.1"/>
    <property type="molecule type" value="Genomic_DNA"/>
</dbReference>